<dbReference type="EMBL" id="LGAP01000008">
    <property type="protein sequence ID" value="KOF18140.1"/>
    <property type="molecule type" value="Genomic_DNA"/>
</dbReference>
<dbReference type="OrthoDB" id="8454620at2"/>
<proteinExistence type="predicted"/>
<comment type="caution">
    <text evidence="1">The sequence shown here is derived from an EMBL/GenBank/DDBJ whole genome shotgun (WGS) entry which is preliminary data.</text>
</comment>
<organism evidence="1 2">
    <name type="scientific">Ensifer adhaerens</name>
    <name type="common">Sinorhizobium morelense</name>
    <dbReference type="NCBI Taxonomy" id="106592"/>
    <lineage>
        <taxon>Bacteria</taxon>
        <taxon>Pseudomonadati</taxon>
        <taxon>Pseudomonadota</taxon>
        <taxon>Alphaproteobacteria</taxon>
        <taxon>Hyphomicrobiales</taxon>
        <taxon>Rhizobiaceae</taxon>
        <taxon>Sinorhizobium/Ensifer group</taxon>
        <taxon>Ensifer</taxon>
    </lineage>
</organism>
<dbReference type="RefSeq" id="WP_053249592.1">
    <property type="nucleotide sequence ID" value="NZ_LGAP01000008.1"/>
</dbReference>
<evidence type="ECO:0000313" key="1">
    <source>
        <dbReference type="EMBL" id="KOF18140.1"/>
    </source>
</evidence>
<gene>
    <name evidence="1" type="ORF">AC244_14845</name>
</gene>
<accession>A0A0L8BUC9</accession>
<dbReference type="PATRIC" id="fig|106592.7.peg.7248"/>
<evidence type="ECO:0000313" key="2">
    <source>
        <dbReference type="Proteomes" id="UP000037425"/>
    </source>
</evidence>
<protein>
    <submittedName>
        <fullName evidence="1">Uncharacterized protein</fullName>
    </submittedName>
</protein>
<reference evidence="2" key="1">
    <citation type="submission" date="2015-07" db="EMBL/GenBank/DDBJ databases">
        <title>Whole genome sequence of an Ensifer adhaerens strain isolated from a cave pool in the Wind Cave National Park.</title>
        <authorList>
            <person name="Eng W.W.H."/>
            <person name="Gan H.M."/>
            <person name="Barton H.A."/>
            <person name="Savka M.A."/>
        </authorList>
    </citation>
    <scope>NUCLEOTIDE SEQUENCE [LARGE SCALE GENOMIC DNA]</scope>
    <source>
        <strain evidence="2">SD006</strain>
    </source>
</reference>
<dbReference type="AlphaFoldDB" id="A0A0L8BUC9"/>
<sequence>MGSMQQVRRGFLARARFVVGRDSHGWWVVSDRKGLVGGLFTNEAAAIHFAMEASDRHPEEVCRAPDSAAIDLGTFASRSSARRQPRRRAHS</sequence>
<name>A0A0L8BUC9_ENSAD</name>
<dbReference type="Proteomes" id="UP000037425">
    <property type="component" value="Unassembled WGS sequence"/>
</dbReference>